<gene>
    <name evidence="3" type="ORF">H9Q78_08160</name>
</gene>
<feature type="domain" description="Sensor histidine kinase NatK-like C-terminal" evidence="2">
    <location>
        <begin position="327"/>
        <end position="425"/>
    </location>
</feature>
<accession>A0A7G9G0Y1</accession>
<feature type="transmembrane region" description="Helical" evidence="1">
    <location>
        <begin position="88"/>
        <end position="109"/>
    </location>
</feature>
<protein>
    <submittedName>
        <fullName evidence="3">GHKL domain-containing protein</fullName>
    </submittedName>
</protein>
<evidence type="ECO:0000313" key="3">
    <source>
        <dbReference type="EMBL" id="QNM04463.1"/>
    </source>
</evidence>
<reference evidence="3 4" key="1">
    <citation type="submission" date="2020-08" db="EMBL/GenBank/DDBJ databases">
        <authorList>
            <person name="Liu C."/>
            <person name="Sun Q."/>
        </authorList>
    </citation>
    <scope>NUCLEOTIDE SEQUENCE [LARGE SCALE GENOMIC DNA]</scope>
    <source>
        <strain evidence="3 4">NSJ-38</strain>
    </source>
</reference>
<dbReference type="InterPro" id="IPR032834">
    <property type="entry name" value="NatK-like_C"/>
</dbReference>
<dbReference type="AlphaFoldDB" id="A0A7G9G0Y1"/>
<evidence type="ECO:0000256" key="1">
    <source>
        <dbReference type="SAM" id="Phobius"/>
    </source>
</evidence>
<name>A0A7G9G0Y1_9FIRM</name>
<keyword evidence="1" id="KW-1133">Transmembrane helix</keyword>
<feature type="transmembrane region" description="Helical" evidence="1">
    <location>
        <begin position="60"/>
        <end position="81"/>
    </location>
</feature>
<dbReference type="SUPFAM" id="SSF55874">
    <property type="entry name" value="ATPase domain of HSP90 chaperone/DNA topoisomerase II/histidine kinase"/>
    <property type="match status" value="1"/>
</dbReference>
<feature type="transmembrane region" description="Helical" evidence="1">
    <location>
        <begin position="154"/>
        <end position="173"/>
    </location>
</feature>
<keyword evidence="1" id="KW-0812">Transmembrane</keyword>
<dbReference type="RefSeq" id="WP_249300858.1">
    <property type="nucleotide sequence ID" value="NZ_CP060634.1"/>
</dbReference>
<dbReference type="Pfam" id="PF14501">
    <property type="entry name" value="HATPase_c_5"/>
    <property type="match status" value="1"/>
</dbReference>
<dbReference type="InterPro" id="IPR036890">
    <property type="entry name" value="HATPase_C_sf"/>
</dbReference>
<feature type="transmembrane region" description="Helical" evidence="1">
    <location>
        <begin position="185"/>
        <end position="206"/>
    </location>
</feature>
<dbReference type="Proteomes" id="UP000515823">
    <property type="component" value="Chromosome"/>
</dbReference>
<feature type="transmembrane region" description="Helical" evidence="1">
    <location>
        <begin position="115"/>
        <end position="134"/>
    </location>
</feature>
<sequence length="429" mass="48451">MKAYSLISYIISYGFLMAYFLLFIGLKYTEKKSLAICAVSASVSCAMEFLLLYVFSGSSFFYVTVTLIQIFITQFTAVFISKTRDSKAVFTGLSGSNYVMAGGIVGAIVEIYTGSGILAIFASGMAHFLLLLILVIKIRKIYLSFFEKRDMGKWWGLCLIPSLFYSCFCFLAIFPNSLHDNRQNILGVILLLITMFVSYIVIFRYVENETKRSELYWENELFESYIHGLESQYKAVEKAEYNLRILRHDMRHYMGIINSLLEQKEYDEVKKIIRNVSEVISDNKIGKYCENMKVNSIVSNLMEKADGLGASVNIKMTVPEKVPVDDLELASVIANLLENALDSVEELNKEERSVSLLVWCADSRLIIEAENRCSKEVQMNPITKLPVSRKGKGHGIGLQSVSAFANKLDADFDCCCESGTFTVRLLANF</sequence>
<proteinExistence type="predicted"/>
<keyword evidence="1" id="KW-0472">Membrane</keyword>
<feature type="transmembrane region" description="Helical" evidence="1">
    <location>
        <begin position="6"/>
        <end position="26"/>
    </location>
</feature>
<dbReference type="KEGG" id="qdo:H9Q78_08160"/>
<evidence type="ECO:0000259" key="2">
    <source>
        <dbReference type="Pfam" id="PF14501"/>
    </source>
</evidence>
<keyword evidence="4" id="KW-1185">Reference proteome</keyword>
<evidence type="ECO:0000313" key="4">
    <source>
        <dbReference type="Proteomes" id="UP000515823"/>
    </source>
</evidence>
<dbReference type="Gene3D" id="3.30.565.10">
    <property type="entry name" value="Histidine kinase-like ATPase, C-terminal domain"/>
    <property type="match status" value="1"/>
</dbReference>
<dbReference type="EMBL" id="CP060634">
    <property type="protein sequence ID" value="QNM04463.1"/>
    <property type="molecule type" value="Genomic_DNA"/>
</dbReference>
<feature type="transmembrane region" description="Helical" evidence="1">
    <location>
        <begin position="33"/>
        <end position="54"/>
    </location>
</feature>
<organism evidence="3 4">
    <name type="scientific">Qiania dongpingensis</name>
    <dbReference type="NCBI Taxonomy" id="2763669"/>
    <lineage>
        <taxon>Bacteria</taxon>
        <taxon>Bacillati</taxon>
        <taxon>Bacillota</taxon>
        <taxon>Clostridia</taxon>
        <taxon>Lachnospirales</taxon>
        <taxon>Lachnospiraceae</taxon>
        <taxon>Qiania</taxon>
    </lineage>
</organism>